<evidence type="ECO:0000256" key="1">
    <source>
        <dbReference type="SAM" id="MobiDB-lite"/>
    </source>
</evidence>
<dbReference type="EMBL" id="CAJVPS010056369">
    <property type="protein sequence ID" value="CAG8777070.1"/>
    <property type="molecule type" value="Genomic_DNA"/>
</dbReference>
<organism evidence="2 3">
    <name type="scientific">Ambispora leptoticha</name>
    <dbReference type="NCBI Taxonomy" id="144679"/>
    <lineage>
        <taxon>Eukaryota</taxon>
        <taxon>Fungi</taxon>
        <taxon>Fungi incertae sedis</taxon>
        <taxon>Mucoromycota</taxon>
        <taxon>Glomeromycotina</taxon>
        <taxon>Glomeromycetes</taxon>
        <taxon>Archaeosporales</taxon>
        <taxon>Ambisporaceae</taxon>
        <taxon>Ambispora</taxon>
    </lineage>
</organism>
<sequence>NASKTNDTTAFKTNDSNASKNHDNNAPTTNDSNASIGYVPRSSSPDLGLSFFSLFKLDDKPISYYYGYGDR</sequence>
<gene>
    <name evidence="2" type="ORF">ALEPTO_LOCUS14462</name>
</gene>
<name>A0A9N9JDL3_9GLOM</name>
<comment type="caution">
    <text evidence="2">The sequence shown here is derived from an EMBL/GenBank/DDBJ whole genome shotgun (WGS) entry which is preliminary data.</text>
</comment>
<feature type="non-terminal residue" evidence="2">
    <location>
        <position position="1"/>
    </location>
</feature>
<dbReference type="AlphaFoldDB" id="A0A9N9JDL3"/>
<feature type="region of interest" description="Disordered" evidence="1">
    <location>
        <begin position="1"/>
        <end position="39"/>
    </location>
</feature>
<proteinExistence type="predicted"/>
<protein>
    <submittedName>
        <fullName evidence="2">3564_t:CDS:1</fullName>
    </submittedName>
</protein>
<dbReference type="Proteomes" id="UP000789508">
    <property type="component" value="Unassembled WGS sequence"/>
</dbReference>
<reference evidence="2" key="1">
    <citation type="submission" date="2021-06" db="EMBL/GenBank/DDBJ databases">
        <authorList>
            <person name="Kallberg Y."/>
            <person name="Tangrot J."/>
            <person name="Rosling A."/>
        </authorList>
    </citation>
    <scope>NUCLEOTIDE SEQUENCE</scope>
    <source>
        <strain evidence="2">FL130A</strain>
    </source>
</reference>
<keyword evidence="3" id="KW-1185">Reference proteome</keyword>
<accession>A0A9N9JDL3</accession>
<feature type="non-terminal residue" evidence="2">
    <location>
        <position position="71"/>
    </location>
</feature>
<evidence type="ECO:0000313" key="2">
    <source>
        <dbReference type="EMBL" id="CAG8777070.1"/>
    </source>
</evidence>
<evidence type="ECO:0000313" key="3">
    <source>
        <dbReference type="Proteomes" id="UP000789508"/>
    </source>
</evidence>